<feature type="transmembrane region" description="Helical" evidence="1">
    <location>
        <begin position="71"/>
        <end position="95"/>
    </location>
</feature>
<feature type="transmembrane region" description="Helical" evidence="1">
    <location>
        <begin position="143"/>
        <end position="163"/>
    </location>
</feature>
<keyword evidence="3" id="KW-1185">Reference proteome</keyword>
<reference evidence="2 3" key="2">
    <citation type="submission" date="2019-02" db="EMBL/GenBank/DDBJ databases">
        <title>'Lichenibacterium ramalinii' gen. nov. sp. nov., 'Lichenibacterium minor' gen. nov. sp. nov.</title>
        <authorList>
            <person name="Pankratov T."/>
        </authorList>
    </citation>
    <scope>NUCLEOTIDE SEQUENCE [LARGE SCALE GENOMIC DNA]</scope>
    <source>
        <strain evidence="2 3">RmlP001</strain>
    </source>
</reference>
<reference evidence="2 3" key="1">
    <citation type="submission" date="2018-09" db="EMBL/GenBank/DDBJ databases">
        <authorList>
            <person name="Grouzdev D.S."/>
            <person name="Krutkina M.S."/>
        </authorList>
    </citation>
    <scope>NUCLEOTIDE SEQUENCE [LARGE SCALE GENOMIC DNA]</scope>
    <source>
        <strain evidence="2 3">RmlP001</strain>
    </source>
</reference>
<sequence>MALPGFALAALLVLGSARRVAPLAVGLAAALAAGLLAAACGLPLFDRLFVVMDPAWADVLRARSVNLFPTLWPADAFAPIACRAAAAILAGGLAGDRPGGTPGGVRALFWGGTGVALAGLVLSLLFGDRVMSVLVTQLQPWRALWLLGVLGNAGLMLSVVGLWRGDAGARLTLAALVGAWATQPEPGLAVALAGLALGLAALSAAGRLRAVSPRVAAWALGAALVFAGSAALVGAAAVVALLLPLGRAWTAVGPWPYVLASGAVGSPLVAAAAALALAPGAGPARRSRRLALGAGVVLAAALAALVWDSRNDERRVVDARGGAAALDDALPPGPGGLLWIGDDSETWFLARRPAFFNAVQGAPGLFSRGLALEWADRARLLLGLGFARPSDVSLAAGSGQGDAVRLTPEAVTRFCADPRRPAGLVAPGSQLAAAPPGTEARLWSPPVPFRHLAEADGRLAWRTTDVFTVVACAASGAVLPAPSP</sequence>
<evidence type="ECO:0000313" key="3">
    <source>
        <dbReference type="Proteomes" id="UP000289411"/>
    </source>
</evidence>
<dbReference type="EMBL" id="QYBC01000001">
    <property type="protein sequence ID" value="RYB07667.1"/>
    <property type="molecule type" value="Genomic_DNA"/>
</dbReference>
<proteinExistence type="predicted"/>
<evidence type="ECO:0000256" key="1">
    <source>
        <dbReference type="SAM" id="Phobius"/>
    </source>
</evidence>
<feature type="transmembrane region" description="Helical" evidence="1">
    <location>
        <begin position="290"/>
        <end position="307"/>
    </location>
</feature>
<keyword evidence="1" id="KW-0472">Membrane</keyword>
<comment type="caution">
    <text evidence="2">The sequence shown here is derived from an EMBL/GenBank/DDBJ whole genome shotgun (WGS) entry which is preliminary data.</text>
</comment>
<feature type="transmembrane region" description="Helical" evidence="1">
    <location>
        <begin position="187"/>
        <end position="205"/>
    </location>
</feature>
<accession>A0A4Q2RK07</accession>
<keyword evidence="1" id="KW-0812">Transmembrane</keyword>
<dbReference type="AlphaFoldDB" id="A0A4Q2RK07"/>
<dbReference type="Proteomes" id="UP000289411">
    <property type="component" value="Unassembled WGS sequence"/>
</dbReference>
<gene>
    <name evidence="2" type="ORF">D3272_00600</name>
</gene>
<feature type="transmembrane region" description="Helical" evidence="1">
    <location>
        <begin position="255"/>
        <end position="278"/>
    </location>
</feature>
<evidence type="ECO:0000313" key="2">
    <source>
        <dbReference type="EMBL" id="RYB07667.1"/>
    </source>
</evidence>
<feature type="transmembrane region" description="Helical" evidence="1">
    <location>
        <begin position="27"/>
        <end position="50"/>
    </location>
</feature>
<keyword evidence="1" id="KW-1133">Transmembrane helix</keyword>
<feature type="transmembrane region" description="Helical" evidence="1">
    <location>
        <begin position="107"/>
        <end position="131"/>
    </location>
</feature>
<name>A0A4Q2RK07_9HYPH</name>
<organism evidence="2 3">
    <name type="scientific">Lichenibacterium ramalinae</name>
    <dbReference type="NCBI Taxonomy" id="2316527"/>
    <lineage>
        <taxon>Bacteria</taxon>
        <taxon>Pseudomonadati</taxon>
        <taxon>Pseudomonadota</taxon>
        <taxon>Alphaproteobacteria</taxon>
        <taxon>Hyphomicrobiales</taxon>
        <taxon>Lichenihabitantaceae</taxon>
        <taxon>Lichenibacterium</taxon>
    </lineage>
</organism>
<protein>
    <submittedName>
        <fullName evidence="2">Uncharacterized protein</fullName>
    </submittedName>
</protein>
<feature type="transmembrane region" description="Helical" evidence="1">
    <location>
        <begin position="217"/>
        <end position="243"/>
    </location>
</feature>